<dbReference type="SUPFAM" id="SSF52151">
    <property type="entry name" value="FabD/lysophospholipase-like"/>
    <property type="match status" value="1"/>
</dbReference>
<dbReference type="InterPro" id="IPR013217">
    <property type="entry name" value="Methyltransf_12"/>
</dbReference>
<evidence type="ECO:0000256" key="1">
    <source>
        <dbReference type="ARBA" id="ARBA00022450"/>
    </source>
</evidence>
<reference evidence="9 10" key="1">
    <citation type="journal article" date="2024" name="IMA Fungus">
        <title>Apiospora arundinis, a panoply of carbohydrate-active enzymes and secondary metabolites.</title>
        <authorList>
            <person name="Sorensen T."/>
            <person name="Petersen C."/>
            <person name="Muurmann A.T."/>
            <person name="Christiansen J.V."/>
            <person name="Brundto M.L."/>
            <person name="Overgaard C.K."/>
            <person name="Boysen A.T."/>
            <person name="Wollenberg R.D."/>
            <person name="Larsen T.O."/>
            <person name="Sorensen J.L."/>
            <person name="Nielsen K.L."/>
            <person name="Sondergaard T.E."/>
        </authorList>
    </citation>
    <scope>NUCLEOTIDE SEQUENCE [LARGE SCALE GENOMIC DNA]</scope>
    <source>
        <strain evidence="9 10">AAU 773</strain>
    </source>
</reference>
<keyword evidence="1" id="KW-0596">Phosphopantetheine</keyword>
<keyword evidence="10" id="KW-1185">Reference proteome</keyword>
<dbReference type="InterPro" id="IPR009081">
    <property type="entry name" value="PP-bd_ACP"/>
</dbReference>
<dbReference type="PROSITE" id="PS52019">
    <property type="entry name" value="PKS_MFAS_DH"/>
    <property type="match status" value="1"/>
</dbReference>
<dbReference type="Pfam" id="PF18558">
    <property type="entry name" value="HTH_51"/>
    <property type="match status" value="1"/>
</dbReference>
<dbReference type="SUPFAM" id="SSF47336">
    <property type="entry name" value="ACP-like"/>
    <property type="match status" value="1"/>
</dbReference>
<feature type="domain" description="Carrier" evidence="7">
    <location>
        <begin position="1231"/>
        <end position="1307"/>
    </location>
</feature>
<evidence type="ECO:0000259" key="7">
    <source>
        <dbReference type="PROSITE" id="PS50075"/>
    </source>
</evidence>
<evidence type="ECO:0000256" key="3">
    <source>
        <dbReference type="ARBA" id="ARBA00022679"/>
    </source>
</evidence>
<dbReference type="Pfam" id="PF00698">
    <property type="entry name" value="Acyl_transf_1"/>
    <property type="match status" value="1"/>
</dbReference>
<evidence type="ECO:0000256" key="4">
    <source>
        <dbReference type="ARBA" id="ARBA00023268"/>
    </source>
</evidence>
<keyword evidence="4" id="KW-0511">Multifunctional enzyme</keyword>
<feature type="region of interest" description="C-terminal hotdog fold" evidence="5">
    <location>
        <begin position="986"/>
        <end position="1141"/>
    </location>
</feature>
<dbReference type="Gene3D" id="3.10.129.110">
    <property type="entry name" value="Polyketide synthase dehydratase"/>
    <property type="match status" value="1"/>
</dbReference>
<dbReference type="Gene3D" id="3.40.366.10">
    <property type="entry name" value="Malonyl-Coenzyme A Acyl Carrier Protein, domain 2"/>
    <property type="match status" value="2"/>
</dbReference>
<evidence type="ECO:0000256" key="5">
    <source>
        <dbReference type="PROSITE-ProRule" id="PRU01363"/>
    </source>
</evidence>
<organism evidence="9 10">
    <name type="scientific">Apiospora arundinis</name>
    <dbReference type="NCBI Taxonomy" id="335852"/>
    <lineage>
        <taxon>Eukaryota</taxon>
        <taxon>Fungi</taxon>
        <taxon>Dikarya</taxon>
        <taxon>Ascomycota</taxon>
        <taxon>Pezizomycotina</taxon>
        <taxon>Sordariomycetes</taxon>
        <taxon>Xylariomycetidae</taxon>
        <taxon>Amphisphaeriales</taxon>
        <taxon>Apiosporaceae</taxon>
        <taxon>Apiospora</taxon>
    </lineage>
</organism>
<dbReference type="Gene3D" id="1.10.1200.10">
    <property type="entry name" value="ACP-like"/>
    <property type="match status" value="1"/>
</dbReference>
<dbReference type="InterPro" id="IPR032088">
    <property type="entry name" value="SAT"/>
</dbReference>
<evidence type="ECO:0000256" key="2">
    <source>
        <dbReference type="ARBA" id="ARBA00022553"/>
    </source>
</evidence>
<dbReference type="PANTHER" id="PTHR45681">
    <property type="entry name" value="POLYKETIDE SYNTHASE 44-RELATED"/>
    <property type="match status" value="1"/>
</dbReference>
<dbReference type="InterPro" id="IPR001227">
    <property type="entry name" value="Ac_transferase_dom_sf"/>
</dbReference>
<dbReference type="PANTHER" id="PTHR45681:SF6">
    <property type="entry name" value="POLYKETIDE SYNTHASE 37"/>
    <property type="match status" value="1"/>
</dbReference>
<dbReference type="Pfam" id="PF00550">
    <property type="entry name" value="PP-binding"/>
    <property type="match status" value="1"/>
</dbReference>
<proteinExistence type="predicted"/>
<dbReference type="InterPro" id="IPR016035">
    <property type="entry name" value="Acyl_Trfase/lysoPLipase"/>
</dbReference>
<keyword evidence="2" id="KW-0597">Phosphoprotein</keyword>
<dbReference type="SMART" id="SM00827">
    <property type="entry name" value="PKS_AT"/>
    <property type="match status" value="1"/>
</dbReference>
<feature type="region of interest" description="Disordered" evidence="6">
    <location>
        <begin position="1151"/>
        <end position="1196"/>
    </location>
</feature>
<dbReference type="InterPro" id="IPR016036">
    <property type="entry name" value="Malonyl_transacylase_ACP-bd"/>
</dbReference>
<feature type="region of interest" description="N-terminal hotdog fold" evidence="5">
    <location>
        <begin position="826"/>
        <end position="962"/>
    </location>
</feature>
<feature type="domain" description="PKS/mFAS DH" evidence="8">
    <location>
        <begin position="826"/>
        <end position="1141"/>
    </location>
</feature>
<dbReference type="Pfam" id="PF08242">
    <property type="entry name" value="Methyltransf_12"/>
    <property type="match status" value="1"/>
</dbReference>
<dbReference type="PROSITE" id="PS50075">
    <property type="entry name" value="CARRIER"/>
    <property type="match status" value="1"/>
</dbReference>
<accession>A0ABR2JHQ7</accession>
<sequence length="1740" mass="190281">MPAESTSMLVCGSLIASHNAASLSHLRSSLVHDPSFAGLRQQLTELPDVWSLLVDREPSLAAVDAAPLFHSLSSWLQGNSSSEALSLPEGAPKNILYAILTVLTHILEYATFLDRSNATTAGDDDAHSRRLEDFQDGGVQGLCIGLLSGIAIACSKNRVELGKNAAIAVRLAICAGACVDLAELQSAEPTVCLSARWSRHEESQTNNDCVVAATLKYYPGAYISVRSDVCSATITTNKGSVPTLIKALEEKGAVVKRINLSGRYHHSMYTPMFEKLLDICGSQPIFQFPETARPLVPLRRSDSGELVAQDETPLHEIALRCILVETADWHKTMVKTLETMAAKAASKSAGAESLTSYKYPVIISANSPASIRKYCESVLELVDTKQAALGESIVPAIACQLARSQNHAHAYRRVFAAGSVEELKAGLRGDGQGRSAAAIFQMPPGSVAKKPVVLVFAGQTGREVRLSEEAYLGCALLRRRLDACDRALQSLGLGDLIPRIFRAEPIDDLVYLHCMHFSVQYAVAMSWIDAGLQVSALVGHSLGQLTSLCISGILSLRDALKLVAGRARLIQTKWGPESGCMLSVDADSATVEALIQSTPGDDKVEIACYNSAVHHILAGTEAAIAAFAEIAHTKGVSFQRLEVTHGFHSHLVNSILPEYLELIEGLTLRKAKIPIEACSASQQCWSKVTPQMIANQSRQSVYWSQAIARVEERLGPNCVWLEAGSRAVGVTMARRALAARPATLPESNSSFHSARLYGADSLDHLSQTTLDLWREGVQVQSWMFHGAQAHSYASLELPSYCFENSHLWLPLIETSKGSDGISTAPRPVQFVSLSELSERGSEQVAKFEINQDNEEYSLFVQGRTVFGQTLAPSSVWMEAASRALDLLPDQSADRAPAVVHQLRLHAPFGLDYQRKLILVLRRRNTSSLAWEFTVESQLLKDGNSNSGDLHASGTVGRPARQADTRQYQSLLRHLRDRCQNLRQDPDASIVNGAFISKMMAQVADYDKSYMGIRSIACKDFEAVGEVDIPSIAAERCAATAFIPPLFDNLLIVGELHASSLEGLVRDNLYICKSIDSVITHDGLQGPLGSEKRGPWTVHSSLERESAKDLVSDMIVFRPDQKAPVLSILGARFTQISTRSLRRALESVNGAAAENSNEFSAPTTTRFGPPSGINSRSQAYSNPEIESDKGVRPRLNNPIRSHSASDLILDNCSDTSALSSTTSPSSAGIATPEDEENVRILTNLLSDHLNCSQGIPPDTPLVMLGLDSLVMMQLKSDIKKAFGSHMNVSKIDENCTLSDLCSMLFPNEPTTQLLSSTTITEKKAVLSQSASKYDENPMPLMRALGTTSHTRSAFIERAAQEFATLKQSTSAVTRETQFANFFAEVYPDQQRLVTTYILEAFSKLGCDLRNMQAGEILPPIAYLPKYEKLMSRFYAILEAAGIISAYNDQTLRFKTINNGGGDKASSVDLYRDILAKHPYYHPDHKLLAVTGPYLAECLSGQDDGLQLIFQEAESRKLLEDVYRSSPMFATGNALLGHFMTQLLEQQATFADAAADDVLRILEIGGGTGGTAYLMMDLLLAQPNVKFHYTFTDISAALVASTRKQFEARYGRSCLEEHMEFTVLDAERPPPVDRVGVYHMVVSSNCIHATRDLRQSCGLIERLLRPDGGVLCLLELTRPLPWLDCVFGLLDGWWRFDDGRSYALQDEGHWKKALLDSGFGRVDWSDDGTRESQQFRLITAWS</sequence>
<dbReference type="InterPro" id="IPR036736">
    <property type="entry name" value="ACP-like_sf"/>
</dbReference>
<comment type="caution">
    <text evidence="9">The sequence shown here is derived from an EMBL/GenBank/DDBJ whole genome shotgun (WGS) entry which is preliminary data.</text>
</comment>
<dbReference type="InterPro" id="IPR049900">
    <property type="entry name" value="PKS_mFAS_DH"/>
</dbReference>
<dbReference type="Pfam" id="PF16073">
    <property type="entry name" value="SAT"/>
    <property type="match status" value="1"/>
</dbReference>
<feature type="compositionally biased region" description="Polar residues" evidence="6">
    <location>
        <begin position="1153"/>
        <end position="1180"/>
    </location>
</feature>
<dbReference type="InterPro" id="IPR050444">
    <property type="entry name" value="Polyketide_Synthase"/>
</dbReference>
<evidence type="ECO:0000313" key="10">
    <source>
        <dbReference type="Proteomes" id="UP001390339"/>
    </source>
</evidence>
<dbReference type="InterPro" id="IPR029063">
    <property type="entry name" value="SAM-dependent_MTases_sf"/>
</dbReference>
<dbReference type="Gene3D" id="3.30.70.3290">
    <property type="match status" value="1"/>
</dbReference>
<gene>
    <name evidence="9" type="ORF">PGQ11_001853</name>
</gene>
<dbReference type="SUPFAM" id="SSF55048">
    <property type="entry name" value="Probable ACP-binding domain of malonyl-CoA ACP transacylase"/>
    <property type="match status" value="1"/>
</dbReference>
<dbReference type="Proteomes" id="UP001390339">
    <property type="component" value="Unassembled WGS sequence"/>
</dbReference>
<dbReference type="SUPFAM" id="SSF53335">
    <property type="entry name" value="S-adenosyl-L-methionine-dependent methyltransferases"/>
    <property type="match status" value="1"/>
</dbReference>
<dbReference type="EMBL" id="JAPCWZ010000002">
    <property type="protein sequence ID" value="KAK8876907.1"/>
    <property type="molecule type" value="Genomic_DNA"/>
</dbReference>
<protein>
    <submittedName>
        <fullName evidence="9">Polyketide synthase</fullName>
    </submittedName>
</protein>
<evidence type="ECO:0000313" key="9">
    <source>
        <dbReference type="EMBL" id="KAK8876907.1"/>
    </source>
</evidence>
<name>A0ABR2JHQ7_9PEZI</name>
<dbReference type="CDD" id="cd02440">
    <property type="entry name" value="AdoMet_MTases"/>
    <property type="match status" value="1"/>
</dbReference>
<keyword evidence="3" id="KW-0808">Transferase</keyword>
<evidence type="ECO:0000259" key="8">
    <source>
        <dbReference type="PROSITE" id="PS52019"/>
    </source>
</evidence>
<dbReference type="Gene3D" id="3.40.50.150">
    <property type="entry name" value="Vaccinia Virus protein VP39"/>
    <property type="match status" value="1"/>
</dbReference>
<dbReference type="InterPro" id="IPR042104">
    <property type="entry name" value="PKS_dehydratase_sf"/>
</dbReference>
<comment type="caution">
    <text evidence="5">Lacks conserved residue(s) required for the propagation of feature annotation.</text>
</comment>
<evidence type="ECO:0000256" key="6">
    <source>
        <dbReference type="SAM" id="MobiDB-lite"/>
    </source>
</evidence>
<dbReference type="InterPro" id="IPR014043">
    <property type="entry name" value="Acyl_transferase_dom"/>
</dbReference>
<dbReference type="InterPro" id="IPR041068">
    <property type="entry name" value="HTH_51"/>
</dbReference>